<evidence type="ECO:0000313" key="13">
    <source>
        <dbReference type="Proteomes" id="UP000235598"/>
    </source>
</evidence>
<keyword evidence="3" id="KW-0813">Transport</keyword>
<protein>
    <submittedName>
        <fullName evidence="12">Preprotein translocase subunit YajC</fullName>
    </submittedName>
</protein>
<feature type="compositionally biased region" description="Low complexity" evidence="10">
    <location>
        <begin position="92"/>
        <end position="111"/>
    </location>
</feature>
<evidence type="ECO:0000256" key="9">
    <source>
        <dbReference type="ARBA" id="ARBA00023136"/>
    </source>
</evidence>
<keyword evidence="4" id="KW-1003">Cell membrane</keyword>
<organism evidence="12 13">
    <name type="scientific">Brevibacterium paucivorans</name>
    <dbReference type="NCBI Taxonomy" id="170994"/>
    <lineage>
        <taxon>Bacteria</taxon>
        <taxon>Bacillati</taxon>
        <taxon>Actinomycetota</taxon>
        <taxon>Actinomycetes</taxon>
        <taxon>Micrococcales</taxon>
        <taxon>Brevibacteriaceae</taxon>
        <taxon>Brevibacterium</taxon>
    </lineage>
</organism>
<evidence type="ECO:0000256" key="7">
    <source>
        <dbReference type="ARBA" id="ARBA00022989"/>
    </source>
</evidence>
<reference evidence="12 13" key="1">
    <citation type="submission" date="2017-09" db="EMBL/GenBank/DDBJ databases">
        <title>Bacterial strain isolated from the female urinary microbiota.</title>
        <authorList>
            <person name="Thomas-White K."/>
            <person name="Kumar N."/>
            <person name="Forster S."/>
            <person name="Putonti C."/>
            <person name="Lawley T."/>
            <person name="Wolfe A.J."/>
        </authorList>
    </citation>
    <scope>NUCLEOTIDE SEQUENCE [LARGE SCALE GENOMIC DNA]</scope>
    <source>
        <strain evidence="12 13">UMB1301</strain>
    </source>
</reference>
<dbReference type="GO" id="GO:0005886">
    <property type="term" value="C:plasma membrane"/>
    <property type="evidence" value="ECO:0007669"/>
    <property type="project" value="UniProtKB-SubCell"/>
</dbReference>
<dbReference type="PANTHER" id="PTHR33909:SF1">
    <property type="entry name" value="SEC TRANSLOCON ACCESSORY COMPLEX SUBUNIT YAJC"/>
    <property type="match status" value="1"/>
</dbReference>
<comment type="caution">
    <text evidence="12">The sequence shown here is derived from an EMBL/GenBank/DDBJ whole genome shotgun (WGS) entry which is preliminary data.</text>
</comment>
<proteinExistence type="inferred from homology"/>
<evidence type="ECO:0000256" key="6">
    <source>
        <dbReference type="ARBA" id="ARBA00022927"/>
    </source>
</evidence>
<keyword evidence="9 11" id="KW-0472">Membrane</keyword>
<evidence type="ECO:0000256" key="2">
    <source>
        <dbReference type="ARBA" id="ARBA00006742"/>
    </source>
</evidence>
<dbReference type="AlphaFoldDB" id="A0A2N6VR20"/>
<dbReference type="InterPro" id="IPR003849">
    <property type="entry name" value="Preprotein_translocase_YajC"/>
</dbReference>
<evidence type="ECO:0000256" key="11">
    <source>
        <dbReference type="SAM" id="Phobius"/>
    </source>
</evidence>
<feature type="compositionally biased region" description="Basic and acidic residues" evidence="10">
    <location>
        <begin position="144"/>
        <end position="169"/>
    </location>
</feature>
<dbReference type="OrthoDB" id="3267178at2"/>
<feature type="transmembrane region" description="Helical" evidence="11">
    <location>
        <begin position="6"/>
        <end position="22"/>
    </location>
</feature>
<evidence type="ECO:0000256" key="8">
    <source>
        <dbReference type="ARBA" id="ARBA00023010"/>
    </source>
</evidence>
<name>A0A2N6VR20_9MICO</name>
<dbReference type="Pfam" id="PF02699">
    <property type="entry name" value="YajC"/>
    <property type="match status" value="1"/>
</dbReference>
<dbReference type="PANTHER" id="PTHR33909">
    <property type="entry name" value="SEC TRANSLOCON ACCESSORY COMPLEX SUBUNIT YAJC"/>
    <property type="match status" value="1"/>
</dbReference>
<comment type="similarity">
    <text evidence="2">Belongs to the YajC family.</text>
</comment>
<comment type="subcellular location">
    <subcellularLocation>
        <location evidence="1">Cell membrane</location>
        <topology evidence="1">Single-pass membrane protein</topology>
    </subcellularLocation>
</comment>
<feature type="region of interest" description="Disordered" evidence="10">
    <location>
        <begin position="81"/>
        <end position="169"/>
    </location>
</feature>
<evidence type="ECO:0000256" key="4">
    <source>
        <dbReference type="ARBA" id="ARBA00022475"/>
    </source>
</evidence>
<evidence type="ECO:0000256" key="10">
    <source>
        <dbReference type="SAM" id="MobiDB-lite"/>
    </source>
</evidence>
<dbReference type="EMBL" id="PNHK01000001">
    <property type="protein sequence ID" value="PMD06488.1"/>
    <property type="molecule type" value="Genomic_DNA"/>
</dbReference>
<feature type="compositionally biased region" description="Basic and acidic residues" evidence="10">
    <location>
        <begin position="112"/>
        <end position="137"/>
    </location>
</feature>
<keyword evidence="6" id="KW-0653">Protein transport</keyword>
<dbReference type="SMART" id="SM01323">
    <property type="entry name" value="YajC"/>
    <property type="match status" value="1"/>
</dbReference>
<evidence type="ECO:0000313" key="12">
    <source>
        <dbReference type="EMBL" id="PMD06488.1"/>
    </source>
</evidence>
<dbReference type="Proteomes" id="UP000235598">
    <property type="component" value="Unassembled WGS sequence"/>
</dbReference>
<evidence type="ECO:0000256" key="3">
    <source>
        <dbReference type="ARBA" id="ARBA00022448"/>
    </source>
</evidence>
<evidence type="ECO:0000256" key="1">
    <source>
        <dbReference type="ARBA" id="ARBA00004162"/>
    </source>
</evidence>
<gene>
    <name evidence="12" type="primary">yajC</name>
    <name evidence="12" type="ORF">CJ199_03745</name>
</gene>
<sequence>MVVEIVLLVALGGLLLFFMLNTRKRQKTQQEKLSNNLREGATVMTSFGMFGTVTDVDDDGIKVTVETTPGTSVVIHRQTIAQIEAPQDEEPVAGAGATTETTTEADLVAETPDAHTSDADKTDADKTDTDKAPRITDAELDAMNEAKRNAKNTNAKDNDPADKNDSDKK</sequence>
<keyword evidence="5 11" id="KW-0812">Transmembrane</keyword>
<accession>A0A2N6VR20</accession>
<keyword evidence="8" id="KW-0811">Translocation</keyword>
<dbReference type="NCBIfam" id="TIGR00739">
    <property type="entry name" value="yajC"/>
    <property type="match status" value="1"/>
</dbReference>
<dbReference type="GO" id="GO:0015031">
    <property type="term" value="P:protein transport"/>
    <property type="evidence" value="ECO:0007669"/>
    <property type="project" value="UniProtKB-KW"/>
</dbReference>
<keyword evidence="7 11" id="KW-1133">Transmembrane helix</keyword>
<evidence type="ECO:0000256" key="5">
    <source>
        <dbReference type="ARBA" id="ARBA00022692"/>
    </source>
</evidence>